<dbReference type="PANTHER" id="PTHR34220">
    <property type="entry name" value="SENSOR HISTIDINE KINASE YPDA"/>
    <property type="match status" value="1"/>
</dbReference>
<proteinExistence type="predicted"/>
<dbReference type="Pfam" id="PF06580">
    <property type="entry name" value="His_kinase"/>
    <property type="match status" value="1"/>
</dbReference>
<keyword evidence="3" id="KW-0808">Transferase</keyword>
<sequence length="344" mass="38754">MTDKWFHITQLSIWIGFGILTRHTWLDTRPPSWTWIALYMGLGYGASMILAWIFRRLVERSFAVQVAAASLGSLVLGLLWRLCFNTLEYHVLESANNAFRFWGYFHNGKSAVIQLVAWSTGFWMVHHYHRALRHQQRAQAAELQAKSATLKLLQSQVDPHFLFNALGSLDTLLLKNDAVEARRILGHLTQFLRGSLASAPAPTTPFDQEIDRVRAYLAIESMRYGPRLHLVWHLPETLPKVPLPSGILLPLAENAITHGISQCVEGGTVEIAVTTKTTHIHTTITNPVAPNPTNKGLGTGLNHTRQRLATFYEGAANLSVTERPDRFRVTLEIPNHELEGAHRR</sequence>
<evidence type="ECO:0000313" key="4">
    <source>
        <dbReference type="Proteomes" id="UP000663929"/>
    </source>
</evidence>
<dbReference type="SUPFAM" id="SSF55874">
    <property type="entry name" value="ATPase domain of HSP90 chaperone/DNA topoisomerase II/histidine kinase"/>
    <property type="match status" value="1"/>
</dbReference>
<dbReference type="AlphaFoldDB" id="A0A8A4TI78"/>
<dbReference type="Gene3D" id="3.30.565.10">
    <property type="entry name" value="Histidine kinase-like ATPase, C-terminal domain"/>
    <property type="match status" value="1"/>
</dbReference>
<dbReference type="GO" id="GO:0016020">
    <property type="term" value="C:membrane"/>
    <property type="evidence" value="ECO:0007669"/>
    <property type="project" value="InterPro"/>
</dbReference>
<keyword evidence="1" id="KW-0472">Membrane</keyword>
<organism evidence="3 4">
    <name type="scientific">Sulfidibacter corallicola</name>
    <dbReference type="NCBI Taxonomy" id="2818388"/>
    <lineage>
        <taxon>Bacteria</taxon>
        <taxon>Pseudomonadati</taxon>
        <taxon>Acidobacteriota</taxon>
        <taxon>Holophagae</taxon>
        <taxon>Acanthopleuribacterales</taxon>
        <taxon>Acanthopleuribacteraceae</taxon>
        <taxon>Sulfidibacter</taxon>
    </lineage>
</organism>
<keyword evidence="3" id="KW-0418">Kinase</keyword>
<dbReference type="GO" id="GO:0000155">
    <property type="term" value="F:phosphorelay sensor kinase activity"/>
    <property type="evidence" value="ECO:0007669"/>
    <property type="project" value="InterPro"/>
</dbReference>
<keyword evidence="4" id="KW-1185">Reference proteome</keyword>
<gene>
    <name evidence="3" type="ORF">J3U87_25040</name>
</gene>
<name>A0A8A4TI78_SULCO</name>
<dbReference type="RefSeq" id="WP_237378512.1">
    <property type="nucleotide sequence ID" value="NZ_CP071793.1"/>
</dbReference>
<keyword evidence="1" id="KW-1133">Transmembrane helix</keyword>
<protein>
    <submittedName>
        <fullName evidence="3">Histidine kinase</fullName>
    </submittedName>
</protein>
<dbReference type="InterPro" id="IPR010559">
    <property type="entry name" value="Sig_transdc_His_kin_internal"/>
</dbReference>
<reference evidence="3" key="1">
    <citation type="submission" date="2021-03" db="EMBL/GenBank/DDBJ databases">
        <title>Acanthopleuribacteraceae sp. M133.</title>
        <authorList>
            <person name="Wang G."/>
        </authorList>
    </citation>
    <scope>NUCLEOTIDE SEQUENCE</scope>
    <source>
        <strain evidence="3">M133</strain>
    </source>
</reference>
<feature type="domain" description="Signal transduction histidine kinase internal region" evidence="2">
    <location>
        <begin position="148"/>
        <end position="228"/>
    </location>
</feature>
<dbReference type="InterPro" id="IPR036890">
    <property type="entry name" value="HATPase_C_sf"/>
</dbReference>
<dbReference type="PANTHER" id="PTHR34220:SF7">
    <property type="entry name" value="SENSOR HISTIDINE KINASE YPDA"/>
    <property type="match status" value="1"/>
</dbReference>
<feature type="transmembrane region" description="Helical" evidence="1">
    <location>
        <begin position="33"/>
        <end position="54"/>
    </location>
</feature>
<dbReference type="InterPro" id="IPR050640">
    <property type="entry name" value="Bact_2-comp_sensor_kinase"/>
</dbReference>
<dbReference type="EMBL" id="CP071793">
    <property type="protein sequence ID" value="QTD48862.1"/>
    <property type="molecule type" value="Genomic_DNA"/>
</dbReference>
<keyword evidence="1" id="KW-0812">Transmembrane</keyword>
<dbReference type="Proteomes" id="UP000663929">
    <property type="component" value="Chromosome"/>
</dbReference>
<dbReference type="KEGG" id="scor:J3U87_25040"/>
<accession>A0A8A4TI78</accession>
<evidence type="ECO:0000256" key="1">
    <source>
        <dbReference type="SAM" id="Phobius"/>
    </source>
</evidence>
<feature type="transmembrane region" description="Helical" evidence="1">
    <location>
        <begin position="61"/>
        <end position="80"/>
    </location>
</feature>
<evidence type="ECO:0000313" key="3">
    <source>
        <dbReference type="EMBL" id="QTD48862.1"/>
    </source>
</evidence>
<evidence type="ECO:0000259" key="2">
    <source>
        <dbReference type="Pfam" id="PF06580"/>
    </source>
</evidence>